<reference evidence="2 3" key="1">
    <citation type="submission" date="2019-03" db="EMBL/GenBank/DDBJ databases">
        <title>Primorskyibacter sp. SS33 isolated from sediments.</title>
        <authorList>
            <person name="Xunke S."/>
        </authorList>
    </citation>
    <scope>NUCLEOTIDE SEQUENCE [LARGE SCALE GENOMIC DNA]</scope>
    <source>
        <strain evidence="2 3">SS33</strain>
    </source>
</reference>
<dbReference type="RefSeq" id="WP_168771186.1">
    <property type="nucleotide sequence ID" value="NZ_SNAA01000026.1"/>
</dbReference>
<organism evidence="2 3">
    <name type="scientific">Palleronia sediminis</name>
    <dbReference type="NCBI Taxonomy" id="2547833"/>
    <lineage>
        <taxon>Bacteria</taxon>
        <taxon>Pseudomonadati</taxon>
        <taxon>Pseudomonadota</taxon>
        <taxon>Alphaproteobacteria</taxon>
        <taxon>Rhodobacterales</taxon>
        <taxon>Roseobacteraceae</taxon>
        <taxon>Palleronia</taxon>
    </lineage>
</organism>
<evidence type="ECO:0008006" key="4">
    <source>
        <dbReference type="Google" id="ProtNLM"/>
    </source>
</evidence>
<dbReference type="Proteomes" id="UP000295701">
    <property type="component" value="Unassembled WGS sequence"/>
</dbReference>
<dbReference type="AlphaFoldDB" id="A0A4R6A1H6"/>
<evidence type="ECO:0000313" key="3">
    <source>
        <dbReference type="Proteomes" id="UP000295701"/>
    </source>
</evidence>
<evidence type="ECO:0000313" key="2">
    <source>
        <dbReference type="EMBL" id="TDL74846.1"/>
    </source>
</evidence>
<keyword evidence="3" id="KW-1185">Reference proteome</keyword>
<proteinExistence type="predicted"/>
<feature type="region of interest" description="Disordered" evidence="1">
    <location>
        <begin position="87"/>
        <end position="109"/>
    </location>
</feature>
<accession>A0A4R6A1H6</accession>
<name>A0A4R6A1H6_9RHOB</name>
<dbReference type="EMBL" id="SNAA01000026">
    <property type="protein sequence ID" value="TDL74846.1"/>
    <property type="molecule type" value="Genomic_DNA"/>
</dbReference>
<gene>
    <name evidence="2" type="ORF">E2L08_16000</name>
</gene>
<sequence>MRPTSPRTALLALCVLAAAVVGWGHRAPPSSDTLLRGALALAGDAGCGGGHAVAACGMCCLAAAADLPAGTAPVVAPTSLAAAFRPVASDTPARDDTARPYRARAPPLV</sequence>
<protein>
    <recommendedName>
        <fullName evidence="4">DUF2946 domain-containing protein</fullName>
    </recommendedName>
</protein>
<comment type="caution">
    <text evidence="2">The sequence shown here is derived from an EMBL/GenBank/DDBJ whole genome shotgun (WGS) entry which is preliminary data.</text>
</comment>
<evidence type="ECO:0000256" key="1">
    <source>
        <dbReference type="SAM" id="MobiDB-lite"/>
    </source>
</evidence>